<comment type="caution">
    <text evidence="10">The sequence shown here is derived from an EMBL/GenBank/DDBJ whole genome shotgun (WGS) entry which is preliminary data.</text>
</comment>
<feature type="domain" description="Major facilitator superfamily (MFS) profile" evidence="9">
    <location>
        <begin position="24"/>
        <end position="496"/>
    </location>
</feature>
<evidence type="ECO:0000256" key="7">
    <source>
        <dbReference type="RuleBase" id="RU003346"/>
    </source>
</evidence>
<dbReference type="SUPFAM" id="SSF103473">
    <property type="entry name" value="MFS general substrate transporter"/>
    <property type="match status" value="1"/>
</dbReference>
<feature type="transmembrane region" description="Helical" evidence="8">
    <location>
        <begin position="312"/>
        <end position="335"/>
    </location>
</feature>
<dbReference type="AlphaFoldDB" id="A0A367YM84"/>
<keyword evidence="11" id="KW-1185">Reference proteome</keyword>
<evidence type="ECO:0000259" key="9">
    <source>
        <dbReference type="PROSITE" id="PS50850"/>
    </source>
</evidence>
<feature type="transmembrane region" description="Helical" evidence="8">
    <location>
        <begin position="21"/>
        <end position="40"/>
    </location>
</feature>
<feature type="transmembrane region" description="Helical" evidence="8">
    <location>
        <begin position="81"/>
        <end position="103"/>
    </location>
</feature>
<keyword evidence="6 8" id="KW-0472">Membrane</keyword>
<feature type="transmembrane region" description="Helical" evidence="8">
    <location>
        <begin position="347"/>
        <end position="368"/>
    </location>
</feature>
<feature type="transmembrane region" description="Helical" evidence="8">
    <location>
        <begin position="441"/>
        <end position="461"/>
    </location>
</feature>
<feature type="transmembrane region" description="Helical" evidence="8">
    <location>
        <begin position="201"/>
        <end position="222"/>
    </location>
</feature>
<dbReference type="Pfam" id="PF00083">
    <property type="entry name" value="Sugar_tr"/>
    <property type="match status" value="1"/>
</dbReference>
<keyword evidence="3 7" id="KW-0813">Transport</keyword>
<dbReference type="InterPro" id="IPR036259">
    <property type="entry name" value="MFS_trans_sf"/>
</dbReference>
<dbReference type="GO" id="GO:0015149">
    <property type="term" value="F:hexose transmembrane transporter activity"/>
    <property type="evidence" value="ECO:0007669"/>
    <property type="project" value="TreeGrafter"/>
</dbReference>
<evidence type="ECO:0000256" key="4">
    <source>
        <dbReference type="ARBA" id="ARBA00022692"/>
    </source>
</evidence>
<comment type="similarity">
    <text evidence="2 7">Belongs to the major facilitator superfamily. Sugar transporter (TC 2.A.1.1) family.</text>
</comment>
<dbReference type="InterPro" id="IPR020846">
    <property type="entry name" value="MFS_dom"/>
</dbReference>
<dbReference type="PANTHER" id="PTHR23503:SF8">
    <property type="entry name" value="FACILITATED GLUCOSE TRANSPORTER PROTEIN 1"/>
    <property type="match status" value="1"/>
</dbReference>
<dbReference type="InterPro" id="IPR005829">
    <property type="entry name" value="Sugar_transporter_CS"/>
</dbReference>
<keyword evidence="5 8" id="KW-1133">Transmembrane helix</keyword>
<sequence>MPSPTSTHNFLDKRHRITFTLAWSTFFVCLSALLFGYHLAELNAPGDVLSCTFKKPGPLPSYRDTVWSHLHLRQCIHMPDYGVALVTAMFTIGGLLASIVLGFTSVSSNYGRKQLCTVSAFFYLVGSFVMSFSQSNWQINLGRFLSGLGAGSSLIMSPILINELAPHNHRGLLGSLMQFAVSLGILLAQVVSYFYSNDQQWRMIFVVAGCLGSIQFLGLFTVPESPKWLIMKYGDVEQATTILESLRTDHSTVEFEIQHWKHLLTDNAPQEEEEEEQTETSLLLSHESQSSFDPPLISTWKFLSDSKYRNQLIAVVLIMTGQQWSGVNTITYYGVQVLNNIFNNPDGNMVLFLSCLISTVNVLVSVGVAPLIDRWGRKPLLMASVTICGLSALSLAIGIPTKSDAVVVTAFFSFIVGFGIGLGPIPFLMISEFTSHDVVTIAQSFGTVMNWCSNMSVAMFFPILTKLLGGGMVFSVFAINCLFYGIAFYYTIPETKGFNHSNDVWENFK</sequence>
<evidence type="ECO:0000256" key="6">
    <source>
        <dbReference type="ARBA" id="ARBA00023136"/>
    </source>
</evidence>
<dbReference type="InterPro" id="IPR005828">
    <property type="entry name" value="MFS_sugar_transport-like"/>
</dbReference>
<dbReference type="InterPro" id="IPR003663">
    <property type="entry name" value="Sugar/inositol_transpt"/>
</dbReference>
<keyword evidence="4 8" id="KW-0812">Transmembrane</keyword>
<feature type="transmembrane region" description="Helical" evidence="8">
    <location>
        <begin position="144"/>
        <end position="161"/>
    </location>
</feature>
<dbReference type="STRING" id="5486.A0A367YM84"/>
<evidence type="ECO:0000313" key="11">
    <source>
        <dbReference type="Proteomes" id="UP000253472"/>
    </source>
</evidence>
<dbReference type="NCBIfam" id="TIGR00879">
    <property type="entry name" value="SP"/>
    <property type="match status" value="1"/>
</dbReference>
<feature type="transmembrane region" description="Helical" evidence="8">
    <location>
        <begin position="467"/>
        <end position="492"/>
    </location>
</feature>
<evidence type="ECO:0000256" key="8">
    <source>
        <dbReference type="SAM" id="Phobius"/>
    </source>
</evidence>
<proteinExistence type="inferred from homology"/>
<dbReference type="PROSITE" id="PS00217">
    <property type="entry name" value="SUGAR_TRANSPORT_2"/>
    <property type="match status" value="1"/>
</dbReference>
<dbReference type="OrthoDB" id="4540492at2759"/>
<dbReference type="Proteomes" id="UP000253472">
    <property type="component" value="Unassembled WGS sequence"/>
</dbReference>
<dbReference type="InterPro" id="IPR045263">
    <property type="entry name" value="GLUT"/>
</dbReference>
<evidence type="ECO:0000256" key="5">
    <source>
        <dbReference type="ARBA" id="ARBA00022989"/>
    </source>
</evidence>
<dbReference type="GO" id="GO:0016020">
    <property type="term" value="C:membrane"/>
    <property type="evidence" value="ECO:0007669"/>
    <property type="project" value="UniProtKB-SubCell"/>
</dbReference>
<evidence type="ECO:0000313" key="10">
    <source>
        <dbReference type="EMBL" id="RCK66679.1"/>
    </source>
</evidence>
<evidence type="ECO:0000256" key="3">
    <source>
        <dbReference type="ARBA" id="ARBA00022448"/>
    </source>
</evidence>
<name>A0A367YM84_9ASCO</name>
<dbReference type="EMBL" id="QLNQ01000001">
    <property type="protein sequence ID" value="RCK66679.1"/>
    <property type="molecule type" value="Genomic_DNA"/>
</dbReference>
<protein>
    <recommendedName>
        <fullName evidence="9">Major facilitator superfamily (MFS) profile domain-containing protein</fullName>
    </recommendedName>
</protein>
<feature type="transmembrane region" description="Helical" evidence="8">
    <location>
        <begin position="173"/>
        <end position="195"/>
    </location>
</feature>
<dbReference type="PRINTS" id="PR00171">
    <property type="entry name" value="SUGRTRNSPORT"/>
</dbReference>
<dbReference type="PROSITE" id="PS50850">
    <property type="entry name" value="MFS"/>
    <property type="match status" value="1"/>
</dbReference>
<organism evidence="10 11">
    <name type="scientific">Candida viswanathii</name>
    <dbReference type="NCBI Taxonomy" id="5486"/>
    <lineage>
        <taxon>Eukaryota</taxon>
        <taxon>Fungi</taxon>
        <taxon>Dikarya</taxon>
        <taxon>Ascomycota</taxon>
        <taxon>Saccharomycotina</taxon>
        <taxon>Pichiomycetes</taxon>
        <taxon>Debaryomycetaceae</taxon>
        <taxon>Candida/Lodderomyces clade</taxon>
        <taxon>Candida</taxon>
    </lineage>
</organism>
<evidence type="ECO:0000256" key="1">
    <source>
        <dbReference type="ARBA" id="ARBA00004141"/>
    </source>
</evidence>
<gene>
    <name evidence="10" type="ORF">Cantr_03165</name>
</gene>
<feature type="transmembrane region" description="Helical" evidence="8">
    <location>
        <begin position="115"/>
        <end position="132"/>
    </location>
</feature>
<feature type="transmembrane region" description="Helical" evidence="8">
    <location>
        <begin position="380"/>
        <end position="399"/>
    </location>
</feature>
<dbReference type="Gene3D" id="1.20.1250.20">
    <property type="entry name" value="MFS general substrate transporter like domains"/>
    <property type="match status" value="1"/>
</dbReference>
<dbReference type="PANTHER" id="PTHR23503">
    <property type="entry name" value="SOLUTE CARRIER FAMILY 2"/>
    <property type="match status" value="1"/>
</dbReference>
<evidence type="ECO:0000256" key="2">
    <source>
        <dbReference type="ARBA" id="ARBA00010992"/>
    </source>
</evidence>
<reference evidence="10 11" key="1">
    <citation type="submission" date="2018-06" db="EMBL/GenBank/DDBJ databases">
        <title>Whole genome sequencing of Candida tropicalis (genome annotated by CSBL at Korea University).</title>
        <authorList>
            <person name="Ahn J."/>
        </authorList>
    </citation>
    <scope>NUCLEOTIDE SEQUENCE [LARGE SCALE GENOMIC DNA]</scope>
    <source>
        <strain evidence="10 11">ATCC 20962</strain>
    </source>
</reference>
<feature type="transmembrane region" description="Helical" evidence="8">
    <location>
        <begin position="405"/>
        <end position="429"/>
    </location>
</feature>
<accession>A0A367YM84</accession>
<comment type="subcellular location">
    <subcellularLocation>
        <location evidence="1">Membrane</location>
        <topology evidence="1">Multi-pass membrane protein</topology>
    </subcellularLocation>
</comment>
<dbReference type="PROSITE" id="PS00216">
    <property type="entry name" value="SUGAR_TRANSPORT_1"/>
    <property type="match status" value="1"/>
</dbReference>